<evidence type="ECO:0000259" key="7">
    <source>
        <dbReference type="Pfam" id="PF03931"/>
    </source>
</evidence>
<dbReference type="GO" id="GO:0009867">
    <property type="term" value="P:jasmonic acid mediated signaling pathway"/>
    <property type="evidence" value="ECO:0007669"/>
    <property type="project" value="UniProtKB-ARBA"/>
</dbReference>
<feature type="region of interest" description="Disordered" evidence="5">
    <location>
        <begin position="1"/>
        <end position="42"/>
    </location>
</feature>
<comment type="subunit">
    <text evidence="4">Part of a SCF (SKP1-cullin-F-box) protein ligase complex.</text>
</comment>
<dbReference type="PANTHER" id="PTHR11165">
    <property type="entry name" value="SKP1"/>
    <property type="match status" value="1"/>
</dbReference>
<dbReference type="InterPro" id="IPR036296">
    <property type="entry name" value="SKP1-like_dim_sf"/>
</dbReference>
<dbReference type="Proteomes" id="UP001202328">
    <property type="component" value="Unassembled WGS sequence"/>
</dbReference>
<evidence type="ECO:0000259" key="6">
    <source>
        <dbReference type="Pfam" id="PF01466"/>
    </source>
</evidence>
<comment type="function">
    <text evidence="4">Involved in ubiquitination and subsequent proteasomal degradation of target proteins. Together with CUL1, RBX1 and a F-box protein, it forms a SCF E3 ubiquitin ligase complex. The functional specificity of this complex depends on the type of F-box protein. In the SCF complex, it serves as an adapter that links the F-box protein to CUL1.</text>
</comment>
<comment type="caution">
    <text evidence="8">The sequence shown here is derived from an EMBL/GenBank/DDBJ whole genome shotgun (WGS) entry which is preliminary data.</text>
</comment>
<evidence type="ECO:0000256" key="2">
    <source>
        <dbReference type="ARBA" id="ARBA00009993"/>
    </source>
</evidence>
<feature type="domain" description="SKP1 component dimerisation" evidence="6">
    <location>
        <begin position="162"/>
        <end position="207"/>
    </location>
</feature>
<dbReference type="AlphaFoldDB" id="A0AAD4TCA5"/>
<dbReference type="GO" id="GO:0006511">
    <property type="term" value="P:ubiquitin-dependent protein catabolic process"/>
    <property type="evidence" value="ECO:0007669"/>
    <property type="project" value="InterPro"/>
</dbReference>
<feature type="compositionally biased region" description="Basic and acidic residues" evidence="5">
    <location>
        <begin position="10"/>
        <end position="19"/>
    </location>
</feature>
<dbReference type="SUPFAM" id="SSF81382">
    <property type="entry name" value="Skp1 dimerisation domain-like"/>
    <property type="match status" value="1"/>
</dbReference>
<dbReference type="Pfam" id="PF01466">
    <property type="entry name" value="Skp1"/>
    <property type="match status" value="1"/>
</dbReference>
<comment type="pathway">
    <text evidence="1 4">Protein modification; protein ubiquitination.</text>
</comment>
<accession>A0AAD4TCA5</accession>
<organism evidence="8 9">
    <name type="scientific">Papaver atlanticum</name>
    <dbReference type="NCBI Taxonomy" id="357466"/>
    <lineage>
        <taxon>Eukaryota</taxon>
        <taxon>Viridiplantae</taxon>
        <taxon>Streptophyta</taxon>
        <taxon>Embryophyta</taxon>
        <taxon>Tracheophyta</taxon>
        <taxon>Spermatophyta</taxon>
        <taxon>Magnoliopsida</taxon>
        <taxon>Ranunculales</taxon>
        <taxon>Papaveraceae</taxon>
        <taxon>Papaveroideae</taxon>
        <taxon>Papaver</taxon>
    </lineage>
</organism>
<dbReference type="EMBL" id="JAJJMB010003142">
    <property type="protein sequence ID" value="KAI3949286.1"/>
    <property type="molecule type" value="Genomic_DNA"/>
</dbReference>
<protein>
    <recommendedName>
        <fullName evidence="4">SKP1-like protein</fullName>
    </recommendedName>
</protein>
<name>A0AAD4TCA5_9MAGN</name>
<keyword evidence="3 4" id="KW-0833">Ubl conjugation pathway</keyword>
<sequence length="210" mass="23532">MHDGGSLAAAKEKKAKFDNESFSSKMEAEESVGKSKSANDSIASASSAKKMLILRSSDNETLEIEESAALASKILRGIIEGSELYPVLYSNSANIIVPVPEVSSKVLVLIISYLHKHQNEDHNNAKEMEEMLKWDKEFFKAIDNDEMLFDLVNASNYLDITSLLDRTCDEAADRIKDMTVEEAREMFWGENDFSPEEEKVRQESAWALGK</sequence>
<dbReference type="Pfam" id="PF03931">
    <property type="entry name" value="Skp1_POZ"/>
    <property type="match status" value="1"/>
</dbReference>
<dbReference type="SUPFAM" id="SSF54695">
    <property type="entry name" value="POZ domain"/>
    <property type="match status" value="1"/>
</dbReference>
<dbReference type="InterPro" id="IPR001232">
    <property type="entry name" value="SKP1-like"/>
</dbReference>
<dbReference type="Gene3D" id="3.30.710.10">
    <property type="entry name" value="Potassium Channel Kv1.1, Chain A"/>
    <property type="match status" value="1"/>
</dbReference>
<dbReference type="InterPro" id="IPR016073">
    <property type="entry name" value="Skp1_comp_POZ"/>
</dbReference>
<dbReference type="InterPro" id="IPR016897">
    <property type="entry name" value="SKP1"/>
</dbReference>
<proteinExistence type="inferred from homology"/>
<dbReference type="InterPro" id="IPR016072">
    <property type="entry name" value="Skp1_comp_dimer"/>
</dbReference>
<reference evidence="8" key="1">
    <citation type="submission" date="2022-04" db="EMBL/GenBank/DDBJ databases">
        <title>A functionally conserved STORR gene fusion in Papaver species that diverged 16.8 million years ago.</title>
        <authorList>
            <person name="Catania T."/>
        </authorList>
    </citation>
    <scope>NUCLEOTIDE SEQUENCE</scope>
    <source>
        <strain evidence="8">S-188037</strain>
    </source>
</reference>
<dbReference type="GO" id="GO:0016567">
    <property type="term" value="P:protein ubiquitination"/>
    <property type="evidence" value="ECO:0007669"/>
    <property type="project" value="UniProtKB-UniRule"/>
</dbReference>
<evidence type="ECO:0000313" key="9">
    <source>
        <dbReference type="Proteomes" id="UP001202328"/>
    </source>
</evidence>
<keyword evidence="9" id="KW-1185">Reference proteome</keyword>
<dbReference type="PIRSF" id="PIRSF028729">
    <property type="entry name" value="E3_ubiquit_lig_SCF_Skp"/>
    <property type="match status" value="1"/>
</dbReference>
<evidence type="ECO:0000256" key="5">
    <source>
        <dbReference type="SAM" id="MobiDB-lite"/>
    </source>
</evidence>
<evidence type="ECO:0000256" key="1">
    <source>
        <dbReference type="ARBA" id="ARBA00004906"/>
    </source>
</evidence>
<comment type="similarity">
    <text evidence="2 4">Belongs to the SKP1 family.</text>
</comment>
<dbReference type="SMART" id="SM00512">
    <property type="entry name" value="Skp1"/>
    <property type="match status" value="1"/>
</dbReference>
<gene>
    <name evidence="8" type="ORF">MKW98_023223</name>
</gene>
<evidence type="ECO:0000313" key="8">
    <source>
        <dbReference type="EMBL" id="KAI3949286.1"/>
    </source>
</evidence>
<evidence type="ECO:0000256" key="3">
    <source>
        <dbReference type="ARBA" id="ARBA00022786"/>
    </source>
</evidence>
<feature type="domain" description="SKP1 component POZ" evidence="7">
    <location>
        <begin position="50"/>
        <end position="119"/>
    </location>
</feature>
<dbReference type="InterPro" id="IPR011333">
    <property type="entry name" value="SKP1/BTB/POZ_sf"/>
</dbReference>
<evidence type="ECO:0000256" key="4">
    <source>
        <dbReference type="PIRNR" id="PIRNR028729"/>
    </source>
</evidence>